<keyword evidence="2" id="KW-1185">Reference proteome</keyword>
<dbReference type="EMBL" id="JEOB01000001">
    <property type="protein sequence ID" value="EXM41091.1"/>
    <property type="molecule type" value="Genomic_DNA"/>
</dbReference>
<dbReference type="AlphaFoldDB" id="A0A011W0K7"/>
<proteinExistence type="predicted"/>
<protein>
    <submittedName>
        <fullName evidence="1">Uncharacterized protein</fullName>
    </submittedName>
</protein>
<comment type="caution">
    <text evidence="1">The sequence shown here is derived from an EMBL/GenBank/DDBJ whole genome shotgun (WGS) entry which is preliminary data.</text>
</comment>
<accession>A0A011W0K7</accession>
<gene>
    <name evidence="1" type="ORF">RASY3_03980</name>
</gene>
<name>A0A011W0K7_RUMAL</name>
<sequence>MNNIFGIDTIEIVANKRLINAYNSLFVPTHYLDSVRTKYVMNPDFINGGITVEKYSDYMSLIGEALQVAGIEAPVIRRIDFRVDNFVDEYEKHYKLHKFMILCLAMSYHNIQSYESYDPVTQDILCIRAQGKYWEAEYYNKLKQEPKSGIKSRFEMRAKAGSYHVGDERRYFDLYSERLIKITSKQYLLNVAEYLNDCLNDKWEQEKKNISKRGFLEKYSDNIFMKEQAIGLCNMLGYKDPKQTASKLDIKYISYKELLLHVNELIDLGNRYFDS</sequence>
<evidence type="ECO:0000313" key="1">
    <source>
        <dbReference type="EMBL" id="EXM41091.1"/>
    </source>
</evidence>
<dbReference type="RefSeq" id="WP_037285224.1">
    <property type="nucleotide sequence ID" value="NZ_JEOB01000001.1"/>
</dbReference>
<reference evidence="1 2" key="1">
    <citation type="submission" date="2013-06" db="EMBL/GenBank/DDBJ databases">
        <title>Rumen cellulosomics: divergent fiber-degrading strategies revealed by comparative genome-wide analysis of six Ruminococcal strains.</title>
        <authorList>
            <person name="Dassa B."/>
            <person name="Borovok I."/>
            <person name="Lamed R."/>
            <person name="Flint H."/>
            <person name="Yeoman C.J."/>
            <person name="White B."/>
            <person name="Bayer E.A."/>
        </authorList>
    </citation>
    <scope>NUCLEOTIDE SEQUENCE [LARGE SCALE GENOMIC DNA]</scope>
    <source>
        <strain evidence="1 2">SY3</strain>
    </source>
</reference>
<dbReference type="PATRIC" id="fig|1341156.4.peg.514"/>
<organism evidence="1 2">
    <name type="scientific">Ruminococcus albus SY3</name>
    <dbReference type="NCBI Taxonomy" id="1341156"/>
    <lineage>
        <taxon>Bacteria</taxon>
        <taxon>Bacillati</taxon>
        <taxon>Bacillota</taxon>
        <taxon>Clostridia</taxon>
        <taxon>Eubacteriales</taxon>
        <taxon>Oscillospiraceae</taxon>
        <taxon>Ruminococcus</taxon>
    </lineage>
</organism>
<evidence type="ECO:0000313" key="2">
    <source>
        <dbReference type="Proteomes" id="UP000021369"/>
    </source>
</evidence>
<dbReference type="OrthoDB" id="1823691at2"/>
<dbReference type="Proteomes" id="UP000021369">
    <property type="component" value="Unassembled WGS sequence"/>
</dbReference>